<dbReference type="EMBL" id="FQUO01000006">
    <property type="protein sequence ID" value="SHF29120.1"/>
    <property type="molecule type" value="Genomic_DNA"/>
</dbReference>
<organism evidence="1 2">
    <name type="scientific">Cnuella takakiae</name>
    <dbReference type="NCBI Taxonomy" id="1302690"/>
    <lineage>
        <taxon>Bacteria</taxon>
        <taxon>Pseudomonadati</taxon>
        <taxon>Bacteroidota</taxon>
        <taxon>Chitinophagia</taxon>
        <taxon>Chitinophagales</taxon>
        <taxon>Chitinophagaceae</taxon>
        <taxon>Cnuella</taxon>
    </lineage>
</organism>
<reference evidence="1 2" key="1">
    <citation type="submission" date="2016-11" db="EMBL/GenBank/DDBJ databases">
        <authorList>
            <person name="Jaros S."/>
            <person name="Januszkiewicz K."/>
            <person name="Wedrychowicz H."/>
        </authorList>
    </citation>
    <scope>NUCLEOTIDE SEQUENCE [LARGE SCALE GENOMIC DNA]</scope>
    <source>
        <strain evidence="1 2">DSM 26897</strain>
    </source>
</reference>
<name>A0A1M5AFN8_9BACT</name>
<dbReference type="Proteomes" id="UP000184368">
    <property type="component" value="Unassembled WGS sequence"/>
</dbReference>
<evidence type="ECO:0000313" key="2">
    <source>
        <dbReference type="Proteomes" id="UP000184368"/>
    </source>
</evidence>
<dbReference type="STRING" id="1302690.BUE76_08775"/>
<evidence type="ECO:0000313" key="1">
    <source>
        <dbReference type="EMBL" id="SHF29120.1"/>
    </source>
</evidence>
<accession>A0A1M5AFN8</accession>
<proteinExistence type="predicted"/>
<sequence>MITGLQVYRLPNYFFIPFGGFGKENSGVNTCDVDKNAGTAILFLVIHIWSVTFAVPKTKGS</sequence>
<gene>
    <name evidence="1" type="ORF">SAMN05444008_106246</name>
</gene>
<dbReference type="AlphaFoldDB" id="A0A1M5AFN8"/>
<keyword evidence="2" id="KW-1185">Reference proteome</keyword>
<protein>
    <submittedName>
        <fullName evidence="1">Uncharacterized protein</fullName>
    </submittedName>
</protein>